<reference evidence="2" key="1">
    <citation type="submission" date="2021-02" db="EMBL/GenBank/DDBJ databases">
        <authorList>
            <person name="Dougan E. K."/>
            <person name="Rhodes N."/>
            <person name="Thang M."/>
            <person name="Chan C."/>
        </authorList>
    </citation>
    <scope>NUCLEOTIDE SEQUENCE</scope>
</reference>
<gene>
    <name evidence="2" type="primary">Pepd</name>
    <name evidence="2" type="ORF">SNAT2548_LOCUS7382</name>
</gene>
<keyword evidence="1" id="KW-0812">Transmembrane</keyword>
<evidence type="ECO:0000313" key="3">
    <source>
        <dbReference type="Proteomes" id="UP000604046"/>
    </source>
</evidence>
<keyword evidence="1" id="KW-0472">Membrane</keyword>
<dbReference type="OrthoDB" id="10261878at2759"/>
<keyword evidence="3" id="KW-1185">Reference proteome</keyword>
<accession>A0A812JTD0</accession>
<dbReference type="EMBL" id="CAJNDS010000513">
    <property type="protein sequence ID" value="CAE7213872.1"/>
    <property type="molecule type" value="Genomic_DNA"/>
</dbReference>
<feature type="transmembrane region" description="Helical" evidence="1">
    <location>
        <begin position="12"/>
        <end position="32"/>
    </location>
</feature>
<keyword evidence="1" id="KW-1133">Transmembrane helix</keyword>
<protein>
    <submittedName>
        <fullName evidence="2">Pepd protein</fullName>
    </submittedName>
</protein>
<dbReference type="AlphaFoldDB" id="A0A812JTD0"/>
<name>A0A812JTD0_9DINO</name>
<proteinExistence type="predicted"/>
<sequence>MCTGARLCWHRMLWLAIGAILEHAWWTLPQFFVRILALRFLACRYYELYHRLQFRDHVDWQRSQNMLEEVVRLWVHIDPQSLEFHQIQALLLESLEAGRQSCEAAALTAQILVMGFRQPAAVEVQKLLVLPDAFAGHQPSWAANWFLSLPDPAVLVLSGWYVFFAALLDALKQGLRFQNGCEWLDGYGDFLHPLKHHAEQFQDFRGSLQALALLQTAASMQFRGPVWQQAVGFRVLKDRLRSAFEMLRDERRRLLGQDTCLGILATMVAQLSSHVAFNLKEMRWTSVLDRWPDLPTPLRYRTGRPFQAAVCIAGQPRVMSGELLLPVARQLFGSLCPVAGGSSTPLKLFFMLASQPHLGLDRANATSMRSQLEEALRSTLCPRLGPLPAMLRQVELLDDASHEDIEGLVNAYPEDAWWHGEGHGRLKWVRQLQGLARCQSALEEEESASGRLDWVVFLRPDLLHVVPLPDLSLLPQNRMLLVPDGGQRLTPQAGYLEGLDRALILSRKVAEVFFVLPLHALKNASFVANYPTCLHCPGWRSPGVKLSPEKHLANVLWQWAEDHLETQLELTVDPEWIQPLVLSERGCINFRPCADRSCLPIAGTESVHAPSEGPRLPRWARQLTLQHTCWPMDAEGEAVAKAWVDAAPADDQDSPLRSPSMLLFPQLSEQEL</sequence>
<evidence type="ECO:0000256" key="1">
    <source>
        <dbReference type="SAM" id="Phobius"/>
    </source>
</evidence>
<organism evidence="2 3">
    <name type="scientific">Symbiodinium natans</name>
    <dbReference type="NCBI Taxonomy" id="878477"/>
    <lineage>
        <taxon>Eukaryota</taxon>
        <taxon>Sar</taxon>
        <taxon>Alveolata</taxon>
        <taxon>Dinophyceae</taxon>
        <taxon>Suessiales</taxon>
        <taxon>Symbiodiniaceae</taxon>
        <taxon>Symbiodinium</taxon>
    </lineage>
</organism>
<evidence type="ECO:0000313" key="2">
    <source>
        <dbReference type="EMBL" id="CAE7213872.1"/>
    </source>
</evidence>
<dbReference type="Proteomes" id="UP000604046">
    <property type="component" value="Unassembled WGS sequence"/>
</dbReference>
<comment type="caution">
    <text evidence="2">The sequence shown here is derived from an EMBL/GenBank/DDBJ whole genome shotgun (WGS) entry which is preliminary data.</text>
</comment>